<gene>
    <name evidence="2" type="ORF">TWF481_006460</name>
</gene>
<feature type="compositionally biased region" description="Polar residues" evidence="1">
    <location>
        <begin position="71"/>
        <end position="85"/>
    </location>
</feature>
<dbReference type="AlphaFoldDB" id="A0AAV9WIR2"/>
<evidence type="ECO:0000256" key="1">
    <source>
        <dbReference type="SAM" id="MobiDB-lite"/>
    </source>
</evidence>
<protein>
    <submittedName>
        <fullName evidence="2">Uncharacterized protein</fullName>
    </submittedName>
</protein>
<proteinExistence type="predicted"/>
<name>A0AAV9WIR2_9PEZI</name>
<feature type="compositionally biased region" description="Low complexity" evidence="1">
    <location>
        <begin position="9"/>
        <end position="21"/>
    </location>
</feature>
<dbReference type="EMBL" id="JAVHJL010000003">
    <property type="protein sequence ID" value="KAK6508045.1"/>
    <property type="molecule type" value="Genomic_DNA"/>
</dbReference>
<sequence length="138" mass="15155">MFAETLAATTPNTRTTNMNNTSKPPSPNGMSGPDAATRDLSAHEWSRAVIDELQHIRVGTPRIKDIIPTRLSENMGNKTNMQASRPGQCAQKPTEPAQKQLGYDQRSTSQLEESQRPQVVTIESTATIDIVKRIPGGW</sequence>
<dbReference type="Proteomes" id="UP001370758">
    <property type="component" value="Unassembled WGS sequence"/>
</dbReference>
<accession>A0AAV9WIR2</accession>
<keyword evidence="3" id="KW-1185">Reference proteome</keyword>
<feature type="region of interest" description="Disordered" evidence="1">
    <location>
        <begin position="1"/>
        <end position="40"/>
    </location>
</feature>
<evidence type="ECO:0000313" key="3">
    <source>
        <dbReference type="Proteomes" id="UP001370758"/>
    </source>
</evidence>
<evidence type="ECO:0000313" key="2">
    <source>
        <dbReference type="EMBL" id="KAK6508045.1"/>
    </source>
</evidence>
<organism evidence="2 3">
    <name type="scientific">Arthrobotrys musiformis</name>
    <dbReference type="NCBI Taxonomy" id="47236"/>
    <lineage>
        <taxon>Eukaryota</taxon>
        <taxon>Fungi</taxon>
        <taxon>Dikarya</taxon>
        <taxon>Ascomycota</taxon>
        <taxon>Pezizomycotina</taxon>
        <taxon>Orbiliomycetes</taxon>
        <taxon>Orbiliales</taxon>
        <taxon>Orbiliaceae</taxon>
        <taxon>Arthrobotrys</taxon>
    </lineage>
</organism>
<comment type="caution">
    <text evidence="2">The sequence shown here is derived from an EMBL/GenBank/DDBJ whole genome shotgun (WGS) entry which is preliminary data.</text>
</comment>
<feature type="compositionally biased region" description="Polar residues" evidence="1">
    <location>
        <begin position="105"/>
        <end position="118"/>
    </location>
</feature>
<feature type="region of interest" description="Disordered" evidence="1">
    <location>
        <begin position="67"/>
        <end position="118"/>
    </location>
</feature>
<reference evidence="2 3" key="1">
    <citation type="submission" date="2023-08" db="EMBL/GenBank/DDBJ databases">
        <authorList>
            <person name="Palmer J.M."/>
        </authorList>
    </citation>
    <scope>NUCLEOTIDE SEQUENCE [LARGE SCALE GENOMIC DNA]</scope>
    <source>
        <strain evidence="2 3">TWF481</strain>
    </source>
</reference>